<dbReference type="InterPro" id="IPR003607">
    <property type="entry name" value="HD/PDEase_dom"/>
</dbReference>
<name>A0A5C6BCU7_9PLAN</name>
<dbReference type="CDD" id="cd04492">
    <property type="entry name" value="YhaM_OBF_like"/>
    <property type="match status" value="1"/>
</dbReference>
<dbReference type="EMBL" id="SJPP01000002">
    <property type="protein sequence ID" value="TWU09427.1"/>
    <property type="molecule type" value="Genomic_DNA"/>
</dbReference>
<dbReference type="RefSeq" id="WP_146373121.1">
    <property type="nucleotide sequence ID" value="NZ_SJPP01000002.1"/>
</dbReference>
<dbReference type="Gene3D" id="2.40.50.140">
    <property type="entry name" value="Nucleic acid-binding proteins"/>
    <property type="match status" value="1"/>
</dbReference>
<dbReference type="SMART" id="SM00471">
    <property type="entry name" value="HDc"/>
    <property type="match status" value="1"/>
</dbReference>
<dbReference type="InterPro" id="IPR004365">
    <property type="entry name" value="NA-bd_OB_tRNA"/>
</dbReference>
<dbReference type="GO" id="GO:0016787">
    <property type="term" value="F:hydrolase activity"/>
    <property type="evidence" value="ECO:0007669"/>
    <property type="project" value="UniProtKB-KW"/>
</dbReference>
<keyword evidence="1 3" id="KW-0378">Hydrolase</keyword>
<keyword evidence="4" id="KW-1185">Reference proteome</keyword>
<dbReference type="EC" id="3.1.-.-" evidence="3"/>
<dbReference type="CDD" id="cd00077">
    <property type="entry name" value="HDc"/>
    <property type="match status" value="1"/>
</dbReference>
<dbReference type="Gene3D" id="1.10.3210.10">
    <property type="entry name" value="Hypothetical protein af1432"/>
    <property type="match status" value="1"/>
</dbReference>
<organism evidence="3 4">
    <name type="scientific">Symmachiella macrocystis</name>
    <dbReference type="NCBI Taxonomy" id="2527985"/>
    <lineage>
        <taxon>Bacteria</taxon>
        <taxon>Pseudomonadati</taxon>
        <taxon>Planctomycetota</taxon>
        <taxon>Planctomycetia</taxon>
        <taxon>Planctomycetales</taxon>
        <taxon>Planctomycetaceae</taxon>
        <taxon>Symmachiella</taxon>
    </lineage>
</organism>
<dbReference type="PANTHER" id="PTHR37294:SF1">
    <property type="entry name" value="3'-5' EXORIBONUCLEASE YHAM"/>
    <property type="match status" value="1"/>
</dbReference>
<dbReference type="InterPro" id="IPR006674">
    <property type="entry name" value="HD_domain"/>
</dbReference>
<dbReference type="InterPro" id="IPR050798">
    <property type="entry name" value="YhaM_exoribonuc/phosphodiest"/>
</dbReference>
<dbReference type="Pfam" id="PF01336">
    <property type="entry name" value="tRNA_anti-codon"/>
    <property type="match status" value="1"/>
</dbReference>
<dbReference type="GO" id="GO:0031125">
    <property type="term" value="P:rRNA 3'-end processing"/>
    <property type="evidence" value="ECO:0007669"/>
    <property type="project" value="TreeGrafter"/>
</dbReference>
<dbReference type="OrthoDB" id="9778453at2"/>
<evidence type="ECO:0000313" key="4">
    <source>
        <dbReference type="Proteomes" id="UP000320735"/>
    </source>
</evidence>
<dbReference type="PANTHER" id="PTHR37294">
    <property type="entry name" value="3'-5' EXORIBONUCLEASE YHAM"/>
    <property type="match status" value="1"/>
</dbReference>
<evidence type="ECO:0000313" key="3">
    <source>
        <dbReference type="EMBL" id="TWU09427.1"/>
    </source>
</evidence>
<evidence type="ECO:0000256" key="1">
    <source>
        <dbReference type="ARBA" id="ARBA00022801"/>
    </source>
</evidence>
<dbReference type="GO" id="GO:0003676">
    <property type="term" value="F:nucleic acid binding"/>
    <property type="evidence" value="ECO:0007669"/>
    <property type="project" value="InterPro"/>
</dbReference>
<accession>A0A5C6BCU7</accession>
<sequence length="327" mass="36579">MSRRTVRELVDGESVEEIYVIADKQLRANRNGNTYLLANLRDKTGAISGLMWNVNEPAMAHIDSGDFVKVQAKVQMFQGTLQMILTKIEGVPADGLDPEEFAPQAACDVQRLTVRLTELVADLDDENVRLLLQRFLADETFMQGFTQAPAGTKAHHAYLGGLLEHAVNMMEVADRIAPLYPDVDFNLVKAGVLLHDSGKIRELGYEDSFLYTDAGQLLGHLVIGVEMLNEKLNDWNAENETPFPEETALRIKHLILSHHGTHDFGSPKVPMTPEAVVLHHIDNLDAKVNEFLRDIDDDPNVKSRWTAYNQRLGRKLFKGSNNGEANE</sequence>
<dbReference type="Pfam" id="PF01966">
    <property type="entry name" value="HD"/>
    <property type="match status" value="1"/>
</dbReference>
<reference evidence="3 4" key="1">
    <citation type="submission" date="2019-02" db="EMBL/GenBank/DDBJ databases">
        <title>Deep-cultivation of Planctomycetes and their phenomic and genomic characterization uncovers novel biology.</title>
        <authorList>
            <person name="Wiegand S."/>
            <person name="Jogler M."/>
            <person name="Boedeker C."/>
            <person name="Pinto D."/>
            <person name="Vollmers J."/>
            <person name="Rivas-Marin E."/>
            <person name="Kohn T."/>
            <person name="Peeters S.H."/>
            <person name="Heuer A."/>
            <person name="Rast P."/>
            <person name="Oberbeckmann S."/>
            <person name="Bunk B."/>
            <person name="Jeske O."/>
            <person name="Meyerdierks A."/>
            <person name="Storesund J.E."/>
            <person name="Kallscheuer N."/>
            <person name="Luecker S."/>
            <person name="Lage O.M."/>
            <person name="Pohl T."/>
            <person name="Merkel B.J."/>
            <person name="Hornburger P."/>
            <person name="Mueller R.-W."/>
            <person name="Bruemmer F."/>
            <person name="Labrenz M."/>
            <person name="Spormann A.M."/>
            <person name="Op Den Camp H."/>
            <person name="Overmann J."/>
            <person name="Amann R."/>
            <person name="Jetten M.S.M."/>
            <person name="Mascher T."/>
            <person name="Medema M.H."/>
            <person name="Devos D.P."/>
            <person name="Kaster A.-K."/>
            <person name="Ovreas L."/>
            <person name="Rohde M."/>
            <person name="Galperin M.Y."/>
            <person name="Jogler C."/>
        </authorList>
    </citation>
    <scope>NUCLEOTIDE SEQUENCE [LARGE SCALE GENOMIC DNA]</scope>
    <source>
        <strain evidence="3 4">CA54</strain>
    </source>
</reference>
<dbReference type="SUPFAM" id="SSF109604">
    <property type="entry name" value="HD-domain/PDEase-like"/>
    <property type="match status" value="1"/>
</dbReference>
<feature type="domain" description="HD/PDEase" evidence="2">
    <location>
        <begin position="158"/>
        <end position="296"/>
    </location>
</feature>
<evidence type="ECO:0000259" key="2">
    <source>
        <dbReference type="SMART" id="SM00471"/>
    </source>
</evidence>
<gene>
    <name evidence="3" type="primary">yhaM_2</name>
    <name evidence="3" type="ORF">CA54_46690</name>
</gene>
<proteinExistence type="predicted"/>
<dbReference type="AlphaFoldDB" id="A0A5C6BCU7"/>
<comment type="caution">
    <text evidence="3">The sequence shown here is derived from an EMBL/GenBank/DDBJ whole genome shotgun (WGS) entry which is preliminary data.</text>
</comment>
<dbReference type="Proteomes" id="UP000320735">
    <property type="component" value="Unassembled WGS sequence"/>
</dbReference>
<dbReference type="InterPro" id="IPR012340">
    <property type="entry name" value="NA-bd_OB-fold"/>
</dbReference>
<protein>
    <submittedName>
        <fullName evidence="3">3'-5' exoribonuclease YhaM</fullName>
        <ecNumber evidence="3">3.1.-.-</ecNumber>
    </submittedName>
</protein>